<dbReference type="STRING" id="1296100.A0A1B9FRG0"/>
<sequence>MSSSSPASPNAPGDTFLSSAYRNLSKDSSKLDKLMSHVTTHAMVEQFPAFAGQWIYQSDAHGNTQYVRLDQIVDTNSRESGIRGRLKGNYPKSIKPKEEEFERERGRVVIKEMGSEERDIAYILPLEEYEVTTQSPGKKRRGGKKNKKRKGRKSTESARSNLEEDQGTITMGIIKVGDDDGTREGEADVDGVLGSNSDTSVEGDEKSSVVVEGKGEGEVQPVQVPQIEILPGPSKNDDTQGDIPEKETEPEIEISLPPLHNEESQGPANTVTINTNITQHQADDIIQPVPTYTPQSSSPMIVKLPPSRPDSTSLPSQRQHPFPDNIIYFGDIPTTYFNSSEVTEQPESEPLSISHSNLSSTVDESIVTPLCESLDTFSRSPERELSRTSTMSNPTPPQSPPSGDGGIVPATAINMHKIIYSEPTSTAERPPTPPPEVDEDEEDGTLVFPSDPPKVKPPTTSHLPAPTNLPTPSLDIPPTPSITLNTPTSPATYISSTHPLTYSWTLLFSNTSHQHQPQRKVSMPPLSPLNPLSNHPNASDYSSHLITLFQADNLEDLFGGWKALRRSIAKSKGRVIEPLGDTNFKDGPGLGTHMFQEDSNFHFFKSHIRPMWEDRWCQRGGKLMVSGDPKSMDDVFFDLILSSISGDLEEDVPPPPSSSSTICGIALSRRKITRIEIWLGGEGSAPDKRWIEQMSRYLEEKYGEYKVYGYKSFGKN</sequence>
<comment type="similarity">
    <text evidence="1">Belongs to the eukaryotic initiation factor 4E family.</text>
</comment>
<dbReference type="GeneID" id="30213433"/>
<evidence type="ECO:0000313" key="3">
    <source>
        <dbReference type="EMBL" id="OCF21358.1"/>
    </source>
</evidence>
<name>A0A1B9FRG0_9TREE</name>
<dbReference type="EMBL" id="KV700382">
    <property type="protein sequence ID" value="OCF21358.1"/>
    <property type="molecule type" value="Genomic_DNA"/>
</dbReference>
<evidence type="ECO:0000256" key="1">
    <source>
        <dbReference type="RuleBase" id="RU004374"/>
    </source>
</evidence>
<dbReference type="GO" id="GO:0003743">
    <property type="term" value="F:translation initiation factor activity"/>
    <property type="evidence" value="ECO:0007669"/>
    <property type="project" value="UniProtKB-KW"/>
</dbReference>
<reference evidence="4" key="2">
    <citation type="submission" date="2013-07" db="EMBL/GenBank/DDBJ databases">
        <authorList>
            <consortium name="The Broad Institute Genome Sequencing Platform"/>
            <person name="Cuomo C."/>
            <person name="Litvintseva A."/>
            <person name="Chen Y."/>
            <person name="Heitman J."/>
            <person name="Sun S."/>
            <person name="Springer D."/>
            <person name="Dromer F."/>
            <person name="Young S.K."/>
            <person name="Zeng Q."/>
            <person name="Gargeya S."/>
            <person name="Fitzgerald M."/>
            <person name="Abouelleil A."/>
            <person name="Alvarado L."/>
            <person name="Berlin A.M."/>
            <person name="Chapman S.B."/>
            <person name="Dewar J."/>
            <person name="Goldberg J."/>
            <person name="Griggs A."/>
            <person name="Gujja S."/>
            <person name="Hansen M."/>
            <person name="Howarth C."/>
            <person name="Imamovic A."/>
            <person name="Larimer J."/>
            <person name="McCowan C."/>
            <person name="Murphy C."/>
            <person name="Pearson M."/>
            <person name="Priest M."/>
            <person name="Roberts A."/>
            <person name="Saif S."/>
            <person name="Shea T."/>
            <person name="Sykes S."/>
            <person name="Wortman J."/>
            <person name="Nusbaum C."/>
            <person name="Birren B."/>
        </authorList>
    </citation>
    <scope>NUCLEOTIDE SEQUENCE</scope>
    <source>
        <strain evidence="4">CBS 10118</strain>
    </source>
</reference>
<gene>
    <name evidence="3" type="ORF">I302_09034</name>
    <name evidence="4" type="ORF">I302_104895</name>
</gene>
<keyword evidence="1" id="KW-0648">Protein biosynthesis</keyword>
<feature type="compositionally biased region" description="Basic and acidic residues" evidence="2">
    <location>
        <begin position="235"/>
        <end position="248"/>
    </location>
</feature>
<feature type="compositionally biased region" description="Basic and acidic residues" evidence="2">
    <location>
        <begin position="176"/>
        <end position="186"/>
    </location>
</feature>
<proteinExistence type="inferred from homology"/>
<dbReference type="EMBL" id="CP144543">
    <property type="protein sequence ID" value="WVW82883.1"/>
    <property type="molecule type" value="Genomic_DNA"/>
</dbReference>
<keyword evidence="1" id="KW-0396">Initiation factor</keyword>
<feature type="region of interest" description="Disordered" evidence="2">
    <location>
        <begin position="373"/>
        <end position="409"/>
    </location>
</feature>
<dbReference type="SUPFAM" id="SSF55418">
    <property type="entry name" value="eIF4e-like"/>
    <property type="match status" value="1"/>
</dbReference>
<feature type="region of interest" description="Disordered" evidence="2">
    <location>
        <begin position="340"/>
        <end position="361"/>
    </location>
</feature>
<keyword evidence="5" id="KW-1185">Reference proteome</keyword>
<dbReference type="VEuPathDB" id="FungiDB:I302_09034"/>
<protein>
    <recommendedName>
        <fullName evidence="6">Translation initiation factor 4E</fullName>
    </recommendedName>
</protein>
<dbReference type="PANTHER" id="PTHR11960">
    <property type="entry name" value="EUKARYOTIC TRANSLATION INITIATION FACTOR 4E RELATED"/>
    <property type="match status" value="1"/>
</dbReference>
<dbReference type="KEGG" id="kbi:30213433"/>
<organism evidence="3">
    <name type="scientific">Kwoniella bestiolae CBS 10118</name>
    <dbReference type="NCBI Taxonomy" id="1296100"/>
    <lineage>
        <taxon>Eukaryota</taxon>
        <taxon>Fungi</taxon>
        <taxon>Dikarya</taxon>
        <taxon>Basidiomycota</taxon>
        <taxon>Agaricomycotina</taxon>
        <taxon>Tremellomycetes</taxon>
        <taxon>Tremellales</taxon>
        <taxon>Cryptococcaceae</taxon>
        <taxon>Kwoniella</taxon>
    </lineage>
</organism>
<dbReference type="OrthoDB" id="17977at2759"/>
<evidence type="ECO:0000313" key="5">
    <source>
        <dbReference type="Proteomes" id="UP000092730"/>
    </source>
</evidence>
<dbReference type="Gene3D" id="3.30.760.10">
    <property type="entry name" value="RNA Cap, Translation Initiation Factor Eif4e"/>
    <property type="match status" value="1"/>
</dbReference>
<dbReference type="InterPro" id="IPR001040">
    <property type="entry name" value="TIF_eIF_4E"/>
</dbReference>
<reference evidence="4" key="4">
    <citation type="submission" date="2024-02" db="EMBL/GenBank/DDBJ databases">
        <title>Comparative genomics of Cryptococcus and Kwoniella reveals pathogenesis evolution and contrasting modes of karyotype evolution via chromosome fusion or intercentromeric recombination.</title>
        <authorList>
            <person name="Coelho M.A."/>
            <person name="David-Palma M."/>
            <person name="Shea T."/>
            <person name="Bowers K."/>
            <person name="McGinley-Smith S."/>
            <person name="Mohammad A.W."/>
            <person name="Gnirke A."/>
            <person name="Yurkov A.M."/>
            <person name="Nowrousian M."/>
            <person name="Sun S."/>
            <person name="Cuomo C.A."/>
            <person name="Heitman J."/>
        </authorList>
    </citation>
    <scope>NUCLEOTIDE SEQUENCE</scope>
    <source>
        <strain evidence="4">CBS 10118</strain>
    </source>
</reference>
<dbReference type="AlphaFoldDB" id="A0A1B9FRG0"/>
<evidence type="ECO:0000256" key="2">
    <source>
        <dbReference type="SAM" id="MobiDB-lite"/>
    </source>
</evidence>
<dbReference type="PANTHER" id="PTHR11960:SF71">
    <property type="entry name" value="TRANSLATION INITIATION FACTOR 4E"/>
    <property type="match status" value="1"/>
</dbReference>
<evidence type="ECO:0008006" key="6">
    <source>
        <dbReference type="Google" id="ProtNLM"/>
    </source>
</evidence>
<feature type="region of interest" description="Disordered" evidence="2">
    <location>
        <begin position="131"/>
        <end position="206"/>
    </location>
</feature>
<feature type="region of interest" description="Disordered" evidence="2">
    <location>
        <begin position="228"/>
        <end position="248"/>
    </location>
</feature>
<feature type="region of interest" description="Disordered" evidence="2">
    <location>
        <begin position="422"/>
        <end position="478"/>
    </location>
</feature>
<evidence type="ECO:0000313" key="4">
    <source>
        <dbReference type="EMBL" id="WVW82883.1"/>
    </source>
</evidence>
<keyword evidence="1" id="KW-0694">RNA-binding</keyword>
<dbReference type="Proteomes" id="UP000092730">
    <property type="component" value="Chromosome 3"/>
</dbReference>
<accession>A0A1B9FRG0</accession>
<dbReference type="InterPro" id="IPR023398">
    <property type="entry name" value="TIF_eIF4e-like"/>
</dbReference>
<dbReference type="RefSeq" id="XP_019042428.1">
    <property type="nucleotide sequence ID" value="XM_019195605.1"/>
</dbReference>
<reference evidence="3" key="3">
    <citation type="submission" date="2016-07" db="EMBL/GenBank/DDBJ databases">
        <title>Evolution of pathogenesis and genome organization in the Tremellales.</title>
        <authorList>
            <person name="Cuomo C."/>
            <person name="Litvintseva A."/>
            <person name="Heitman J."/>
            <person name="Chen Y."/>
            <person name="Sun S."/>
            <person name="Springer D."/>
            <person name="Dromer F."/>
            <person name="Young S."/>
            <person name="Zeng Q."/>
            <person name="Chapman S."/>
            <person name="Gujja S."/>
            <person name="Saif S."/>
            <person name="Birren B."/>
        </authorList>
    </citation>
    <scope>NUCLEOTIDE SEQUENCE</scope>
    <source>
        <strain evidence="3">CBS 10118</strain>
    </source>
</reference>
<feature type="compositionally biased region" description="Basic residues" evidence="2">
    <location>
        <begin position="137"/>
        <end position="152"/>
    </location>
</feature>
<dbReference type="GO" id="GO:0016281">
    <property type="term" value="C:eukaryotic translation initiation factor 4F complex"/>
    <property type="evidence" value="ECO:0007669"/>
    <property type="project" value="TreeGrafter"/>
</dbReference>
<reference evidence="3" key="1">
    <citation type="submission" date="2013-07" db="EMBL/GenBank/DDBJ databases">
        <title>The Genome Sequence of Cryptococcus bestiolae CBS10118.</title>
        <authorList>
            <consortium name="The Broad Institute Genome Sequencing Platform"/>
            <person name="Cuomo C."/>
            <person name="Litvintseva A."/>
            <person name="Chen Y."/>
            <person name="Heitman J."/>
            <person name="Sun S."/>
            <person name="Springer D."/>
            <person name="Dromer F."/>
            <person name="Young S.K."/>
            <person name="Zeng Q."/>
            <person name="Gargeya S."/>
            <person name="Fitzgerald M."/>
            <person name="Abouelleil A."/>
            <person name="Alvarado L."/>
            <person name="Berlin A.M."/>
            <person name="Chapman S.B."/>
            <person name="Dewar J."/>
            <person name="Goldberg J."/>
            <person name="Griggs A."/>
            <person name="Gujja S."/>
            <person name="Hansen M."/>
            <person name="Howarth C."/>
            <person name="Imamovic A."/>
            <person name="Larimer J."/>
            <person name="McCowan C."/>
            <person name="Murphy C."/>
            <person name="Pearson M."/>
            <person name="Priest M."/>
            <person name="Roberts A."/>
            <person name="Saif S."/>
            <person name="Shea T."/>
            <person name="Sykes S."/>
            <person name="Wortman J."/>
            <person name="Nusbaum C."/>
            <person name="Birren B."/>
        </authorList>
    </citation>
    <scope>NUCLEOTIDE SEQUENCE [LARGE SCALE GENOMIC DNA]</scope>
    <source>
        <strain evidence="3">CBS 10118</strain>
    </source>
</reference>
<dbReference type="Pfam" id="PF01652">
    <property type="entry name" value="IF4E"/>
    <property type="match status" value="1"/>
</dbReference>
<dbReference type="GO" id="GO:0000340">
    <property type="term" value="F:RNA 7-methylguanosine cap binding"/>
    <property type="evidence" value="ECO:0007669"/>
    <property type="project" value="TreeGrafter"/>
</dbReference>